<name>A0A1H0ZNM6_9MICO</name>
<accession>A0A1H0ZNM6</accession>
<dbReference type="InterPro" id="IPR058498">
    <property type="entry name" value="DUF8185"/>
</dbReference>
<dbReference type="Pfam" id="PF26035">
    <property type="entry name" value="DUF8010"/>
    <property type="match status" value="1"/>
</dbReference>
<feature type="domain" description="DUF8010" evidence="1">
    <location>
        <begin position="13"/>
        <end position="119"/>
    </location>
</feature>
<evidence type="ECO:0000313" key="3">
    <source>
        <dbReference type="EMBL" id="SDQ29135.1"/>
    </source>
</evidence>
<dbReference type="eggNOG" id="ENOG50317IZ">
    <property type="taxonomic scope" value="Bacteria"/>
</dbReference>
<reference evidence="3 4" key="1">
    <citation type="submission" date="2016-10" db="EMBL/GenBank/DDBJ databases">
        <authorList>
            <person name="de Groot N.N."/>
        </authorList>
    </citation>
    <scope>NUCLEOTIDE SEQUENCE [LARGE SCALE GENOMIC DNA]</scope>
    <source>
        <strain evidence="3 4">DSM 22788</strain>
    </source>
</reference>
<proteinExistence type="predicted"/>
<organism evidence="3 4">
    <name type="scientific">Leucobacter chromiiresistens</name>
    <dbReference type="NCBI Taxonomy" id="1079994"/>
    <lineage>
        <taxon>Bacteria</taxon>
        <taxon>Bacillati</taxon>
        <taxon>Actinomycetota</taxon>
        <taxon>Actinomycetes</taxon>
        <taxon>Micrococcales</taxon>
        <taxon>Microbacteriaceae</taxon>
        <taxon>Leucobacter</taxon>
    </lineage>
</organism>
<gene>
    <name evidence="3" type="ORF">SAMN04488565_1938</name>
</gene>
<sequence length="224" mass="23339">MRGPVDSGAMPVTLEFSDAATRDDLRIFLERLLRAGQPDVRVVSRGRALAVYGCMQAPRGITDSVPVVLVMRAFGLSEDPESPVDATVPGRALLDRIARMGLAGRRLDLPDSSALAAWAGVLPPTAGWAPAGALDGPSLGSVAAEGIGRVAELLPADPGEAVVHRVRASVWGLEMAPGIPAAAAFAAEAMGFLKDAPTVEVARSLTWVRLRTPNGHVLVRSLLG</sequence>
<evidence type="ECO:0000259" key="2">
    <source>
        <dbReference type="Pfam" id="PF26572"/>
    </source>
</evidence>
<dbReference type="Pfam" id="PF26572">
    <property type="entry name" value="DUF8185"/>
    <property type="match status" value="1"/>
</dbReference>
<protein>
    <submittedName>
        <fullName evidence="3">Uncharacterized protein</fullName>
    </submittedName>
</protein>
<evidence type="ECO:0000313" key="4">
    <source>
        <dbReference type="Proteomes" id="UP000182690"/>
    </source>
</evidence>
<dbReference type="AlphaFoldDB" id="A0A1H0ZNM6"/>
<dbReference type="InterPro" id="IPR058323">
    <property type="entry name" value="DUF8010"/>
</dbReference>
<dbReference type="Proteomes" id="UP000182690">
    <property type="component" value="Unassembled WGS sequence"/>
</dbReference>
<dbReference type="EMBL" id="FNKB01000001">
    <property type="protein sequence ID" value="SDQ29135.1"/>
    <property type="molecule type" value="Genomic_DNA"/>
</dbReference>
<evidence type="ECO:0000259" key="1">
    <source>
        <dbReference type="Pfam" id="PF26035"/>
    </source>
</evidence>
<dbReference type="STRING" id="1079994.SAMN04488565_1938"/>
<feature type="domain" description="DUF8185" evidence="2">
    <location>
        <begin position="123"/>
        <end position="221"/>
    </location>
</feature>